<dbReference type="PANTHER" id="PTHR19331:SF470">
    <property type="entry name" value="DELETED IN MALIGNANT BRAIN TUMORS 1 PROTEIN"/>
    <property type="match status" value="1"/>
</dbReference>
<feature type="disulfide bond" evidence="5">
    <location>
        <begin position="520"/>
        <end position="530"/>
    </location>
</feature>
<feature type="domain" description="SRCR" evidence="6">
    <location>
        <begin position="34"/>
        <end position="134"/>
    </location>
</feature>
<feature type="domain" description="SRCR" evidence="6">
    <location>
        <begin position="554"/>
        <end position="654"/>
    </location>
</feature>
<feature type="disulfide bond" evidence="5">
    <location>
        <begin position="72"/>
        <end position="133"/>
    </location>
</feature>
<accession>A0A5F8GZV9</accession>
<dbReference type="Ensembl" id="ENSMODT00000081371.1">
    <property type="protein sequence ID" value="ENSMODP00000052646.1"/>
    <property type="gene ID" value="ENSMODG00000007895.3"/>
</dbReference>
<feature type="disulfide bond" evidence="5">
    <location>
        <begin position="370"/>
        <end position="434"/>
    </location>
</feature>
<feature type="disulfide bond" evidence="5">
    <location>
        <begin position="489"/>
        <end position="550"/>
    </location>
</feature>
<evidence type="ECO:0000256" key="1">
    <source>
        <dbReference type="ARBA" id="ARBA00022729"/>
    </source>
</evidence>
<keyword evidence="3 5" id="KW-1015">Disulfide bond</keyword>
<name>A0A5F8GZV9_MONDO</name>
<keyword evidence="1" id="KW-0732">Signal</keyword>
<feature type="disulfide bond" evidence="5">
    <location>
        <begin position="623"/>
        <end position="633"/>
    </location>
</feature>
<dbReference type="Gene3D" id="3.10.250.10">
    <property type="entry name" value="SRCR-like domain"/>
    <property type="match status" value="8"/>
</dbReference>
<dbReference type="PROSITE" id="PS50287">
    <property type="entry name" value="SRCR_2"/>
    <property type="match status" value="8"/>
</dbReference>
<feature type="disulfide bond" evidence="5">
    <location>
        <begin position="164"/>
        <end position="228"/>
    </location>
</feature>
<dbReference type="Bgee" id="ENSMODG00000007895">
    <property type="expression patterns" value="Expressed in liver and 8 other cell types or tissues"/>
</dbReference>
<feature type="domain" description="SRCR" evidence="6">
    <location>
        <begin position="345"/>
        <end position="445"/>
    </location>
</feature>
<feature type="disulfide bond" evidence="5">
    <location>
        <begin position="694"/>
        <end position="755"/>
    </location>
</feature>
<keyword evidence="2" id="KW-0677">Repeat</keyword>
<sequence length="933" mass="102232">FSTSFLRIAYTQIKLLTISWGGGGRKREFGSHNFRKYIENCRCCGRIEVYYHGQWGRVCDDHWDMNEADVVCRQLGCGKAIAAPTESWFGEGSGEILLDDVECTGRESYLGQCPHGGWFLHNCGHGEDASVICSGNVSLYSQVYVSLFKCICTIYYQGTWGTVCDDHWELKEAGVVCRQLGCGQALSAPHGAHFGPGSGKILLDNVQCSGEESHLAQCSHDDWFTHNCGHREDVSVICSGLLNGTGRCLGRVEIYYQGIWGTVCDDHWELKEAGVVCRQLGCGQALSAPHGAHFGPGSGKILLDNVQCSGEESHLAQCSHDDWFTHNCGHREDASVICSEDWPLVRLVNGTDRCSGRVEVYYQGTWGTVCDDHWELKEAGVVCRQLGCGQALSAPHGAHFGPGSGKILLDNVQCSGEESHLAQCSHDDWFTHNCGHREDASVICSDNQSPVRLSNGKGRCSGRVEVYYQGTWGTVCDDHWELKEADVVCRQLDCGQAVSAPRRAHFGPGSGKILLDNVQCSGEESHLAQCSHDDWFTHNCGHEEDASVICSGKLRLVNGPGRCSGRVEVHNQGIWGTVCDDLWDKNGADVVCRQLQCGQSISAVRGAHFGAGSGKILLDNVQCIGNESHLGQCHHVGWDAHNCGHQEDAGVICSELRLVDGPGRCAGRVEVFYQGNWGTVCDDLWDLNEAEVVCRQLQCGQAVSAPAKSHFGPGSGKILLDNMQCAGVEGYLGQCSHSGWYEHNCGHHEDASVICSAGKVEDWPELRLVGGSGQCAGRVEVHYQDIWGTVCDDLWDLNEAEVVCRQLGCGQAVSAPGEAYFGPGSGNILLDNMQCVGAERYLGQCSHSGWSNHNCGHHEDAGVICSGIHYYKEAEVNEFEMQIKKLEREQIKNPHMKTKLEILKIKGEINKIKSEITIELINKTRSWYFEKNK</sequence>
<keyword evidence="8" id="KW-1185">Reference proteome</keyword>
<dbReference type="Pfam" id="PF00530">
    <property type="entry name" value="SRCR"/>
    <property type="match status" value="8"/>
</dbReference>
<feature type="disulfide bond" evidence="5">
    <location>
        <begin position="177"/>
        <end position="238"/>
    </location>
</feature>
<feature type="domain" description="SRCR" evidence="6">
    <location>
        <begin position="137"/>
        <end position="239"/>
    </location>
</feature>
<dbReference type="PANTHER" id="PTHR19331">
    <property type="entry name" value="SCAVENGER RECEPTOR DOMAIN-CONTAINING"/>
    <property type="match status" value="1"/>
</dbReference>
<evidence type="ECO:0000313" key="7">
    <source>
        <dbReference type="Ensembl" id="ENSMODP00000052646.1"/>
    </source>
</evidence>
<proteinExistence type="predicted"/>
<dbReference type="FunFam" id="3.10.250.10:FF:000003">
    <property type="entry name" value="Deleted in malignant brain tumors 1"/>
    <property type="match status" value="6"/>
</dbReference>
<dbReference type="AlphaFoldDB" id="A0A5F8GZV9"/>
<feature type="domain" description="SRCR" evidence="6">
    <location>
        <begin position="451"/>
        <end position="551"/>
    </location>
</feature>
<protein>
    <recommendedName>
        <fullName evidence="6">SRCR domain-containing protein</fullName>
    </recommendedName>
</protein>
<feature type="disulfide bond" evidence="5">
    <location>
        <begin position="277"/>
        <end position="338"/>
    </location>
</feature>
<reference evidence="7" key="2">
    <citation type="submission" date="2025-08" db="UniProtKB">
        <authorList>
            <consortium name="Ensembl"/>
        </authorList>
    </citation>
    <scope>IDENTIFICATION</scope>
</reference>
<feature type="domain" description="SRCR" evidence="6">
    <location>
        <begin position="656"/>
        <end position="756"/>
    </location>
</feature>
<evidence type="ECO:0000313" key="8">
    <source>
        <dbReference type="Proteomes" id="UP000002280"/>
    </source>
</evidence>
<feature type="disulfide bond" evidence="5">
    <location>
        <begin position="59"/>
        <end position="123"/>
    </location>
</feature>
<feature type="disulfide bond" evidence="5">
    <location>
        <begin position="835"/>
        <end position="845"/>
    </location>
</feature>
<feature type="domain" description="SRCR" evidence="6">
    <location>
        <begin position="766"/>
        <end position="866"/>
    </location>
</feature>
<dbReference type="GeneTree" id="ENSGT00950000183145"/>
<feature type="disulfide bond" evidence="5">
    <location>
        <begin position="681"/>
        <end position="745"/>
    </location>
</feature>
<feature type="disulfide bond" evidence="5">
    <location>
        <begin position="264"/>
        <end position="328"/>
    </location>
</feature>
<reference evidence="7" key="3">
    <citation type="submission" date="2025-09" db="UniProtKB">
        <authorList>
            <consortium name="Ensembl"/>
        </authorList>
    </citation>
    <scope>IDENTIFICATION</scope>
</reference>
<feature type="disulfide bond" evidence="5">
    <location>
        <begin position="383"/>
        <end position="444"/>
    </location>
</feature>
<reference evidence="7 8" key="1">
    <citation type="journal article" date="2007" name="Nature">
        <title>Genome of the marsupial Monodelphis domestica reveals innovation in non-coding sequences.</title>
        <authorList>
            <person name="Mikkelsen T.S."/>
            <person name="Wakefield M.J."/>
            <person name="Aken B."/>
            <person name="Amemiya C.T."/>
            <person name="Chang J.L."/>
            <person name="Duke S."/>
            <person name="Garber M."/>
            <person name="Gentles A.J."/>
            <person name="Goodstadt L."/>
            <person name="Heger A."/>
            <person name="Jurka J."/>
            <person name="Kamal M."/>
            <person name="Mauceli E."/>
            <person name="Searle S.M."/>
            <person name="Sharpe T."/>
            <person name="Baker M.L."/>
            <person name="Batzer M.A."/>
            <person name="Benos P.V."/>
            <person name="Belov K."/>
            <person name="Clamp M."/>
            <person name="Cook A."/>
            <person name="Cuff J."/>
            <person name="Das R."/>
            <person name="Davidow L."/>
            <person name="Deakin J.E."/>
            <person name="Fazzari M.J."/>
            <person name="Glass J.L."/>
            <person name="Grabherr M."/>
            <person name="Greally J.M."/>
            <person name="Gu W."/>
            <person name="Hore T.A."/>
            <person name="Huttley G.A."/>
            <person name="Kleber M."/>
            <person name="Jirtle R.L."/>
            <person name="Koina E."/>
            <person name="Lee J.T."/>
            <person name="Mahony S."/>
            <person name="Marra M.A."/>
            <person name="Miller R.D."/>
            <person name="Nicholls R.D."/>
            <person name="Oda M."/>
            <person name="Papenfuss A.T."/>
            <person name="Parra Z.E."/>
            <person name="Pollock D.D."/>
            <person name="Ray D.A."/>
            <person name="Schein J.E."/>
            <person name="Speed T.P."/>
            <person name="Thompson K."/>
            <person name="VandeBerg J.L."/>
            <person name="Wade C.M."/>
            <person name="Walker J.A."/>
            <person name="Waters P.D."/>
            <person name="Webber C."/>
            <person name="Weidman J.R."/>
            <person name="Xie X."/>
            <person name="Zody M.C."/>
            <person name="Baldwin J."/>
            <person name="Abdouelleil A."/>
            <person name="Abdulkadir J."/>
            <person name="Abebe A."/>
            <person name="Abera B."/>
            <person name="Abreu J."/>
            <person name="Acer S.C."/>
            <person name="Aftuck L."/>
            <person name="Alexander A."/>
            <person name="An P."/>
            <person name="Anderson E."/>
            <person name="Anderson S."/>
            <person name="Arachi H."/>
            <person name="Azer M."/>
            <person name="Bachantsang P."/>
            <person name="Barry A."/>
            <person name="Bayul T."/>
            <person name="Berlin A."/>
            <person name="Bessette D."/>
            <person name="Bloom T."/>
            <person name="Bloom T."/>
            <person name="Boguslavskiy L."/>
            <person name="Bonnet C."/>
            <person name="Boukhgalter B."/>
            <person name="Bourzgui I."/>
            <person name="Brown A."/>
            <person name="Cahill P."/>
            <person name="Channer S."/>
            <person name="Cheshatsang Y."/>
            <person name="Chuda L."/>
            <person name="Citroen M."/>
            <person name="Collymore A."/>
            <person name="Cooke P."/>
            <person name="Costello M."/>
            <person name="D'Aco K."/>
            <person name="Daza R."/>
            <person name="De Haan G."/>
            <person name="DeGray S."/>
            <person name="DeMaso C."/>
            <person name="Dhargay N."/>
            <person name="Dooley K."/>
            <person name="Dooley E."/>
            <person name="Doricent M."/>
            <person name="Dorje P."/>
            <person name="Dorjee K."/>
            <person name="Dupes A."/>
            <person name="Elong R."/>
            <person name="Falk J."/>
            <person name="Farina A."/>
            <person name="Faro S."/>
            <person name="Ferguson D."/>
            <person name="Fisher S."/>
            <person name="Foley C.D."/>
            <person name="Franke A."/>
            <person name="Friedrich D."/>
            <person name="Gadbois L."/>
            <person name="Gearin G."/>
            <person name="Gearin C.R."/>
            <person name="Giannoukos G."/>
            <person name="Goode T."/>
            <person name="Graham J."/>
            <person name="Grandbois E."/>
            <person name="Grewal S."/>
            <person name="Gyaltsen K."/>
            <person name="Hafez N."/>
            <person name="Hagos B."/>
            <person name="Hall J."/>
            <person name="Henson C."/>
            <person name="Hollinger A."/>
            <person name="Honan T."/>
            <person name="Huard M.D."/>
            <person name="Hughes L."/>
            <person name="Hurhula B."/>
            <person name="Husby M.E."/>
            <person name="Kamat A."/>
            <person name="Kanga B."/>
            <person name="Kashin S."/>
            <person name="Khazanovich D."/>
            <person name="Kisner P."/>
            <person name="Lance K."/>
            <person name="Lara M."/>
            <person name="Lee W."/>
            <person name="Lennon N."/>
            <person name="Letendre F."/>
            <person name="LeVine R."/>
            <person name="Lipovsky A."/>
            <person name="Liu X."/>
            <person name="Liu J."/>
            <person name="Liu S."/>
            <person name="Lokyitsang T."/>
            <person name="Lokyitsang Y."/>
            <person name="Lubonja R."/>
            <person name="Lui A."/>
            <person name="MacDonald P."/>
            <person name="Magnisalis V."/>
            <person name="Maru K."/>
            <person name="Matthews C."/>
            <person name="McCusker W."/>
            <person name="McDonough S."/>
            <person name="Mehta T."/>
            <person name="Meldrim J."/>
            <person name="Meneus L."/>
            <person name="Mihai O."/>
            <person name="Mihalev A."/>
            <person name="Mihova T."/>
            <person name="Mittelman R."/>
            <person name="Mlenga V."/>
            <person name="Montmayeur A."/>
            <person name="Mulrain L."/>
            <person name="Navidi A."/>
            <person name="Naylor J."/>
            <person name="Negash T."/>
            <person name="Nguyen T."/>
            <person name="Nguyen N."/>
            <person name="Nicol R."/>
            <person name="Norbu C."/>
            <person name="Norbu N."/>
            <person name="Novod N."/>
            <person name="O'Neill B."/>
            <person name="Osman S."/>
            <person name="Markiewicz E."/>
            <person name="Oyono O.L."/>
            <person name="Patti C."/>
            <person name="Phunkhang P."/>
            <person name="Pierre F."/>
            <person name="Priest M."/>
            <person name="Raghuraman S."/>
            <person name="Rege F."/>
            <person name="Reyes R."/>
            <person name="Rise C."/>
            <person name="Rogov P."/>
            <person name="Ross K."/>
            <person name="Ryan E."/>
            <person name="Settipalli S."/>
            <person name="Shea T."/>
            <person name="Sherpa N."/>
            <person name="Shi L."/>
            <person name="Shih D."/>
            <person name="Sparrow T."/>
            <person name="Spaulding J."/>
            <person name="Stalker J."/>
            <person name="Stange-Thomann N."/>
            <person name="Stavropoulos S."/>
            <person name="Stone C."/>
            <person name="Strader C."/>
            <person name="Tesfaye S."/>
            <person name="Thomson T."/>
            <person name="Thoulutsang Y."/>
            <person name="Thoulutsang D."/>
            <person name="Topham K."/>
            <person name="Topping I."/>
            <person name="Tsamla T."/>
            <person name="Vassiliev H."/>
            <person name="Vo A."/>
            <person name="Wangchuk T."/>
            <person name="Wangdi T."/>
            <person name="Weiand M."/>
            <person name="Wilkinson J."/>
            <person name="Wilson A."/>
            <person name="Yadav S."/>
            <person name="Young G."/>
            <person name="Yu Q."/>
            <person name="Zembek L."/>
            <person name="Zhong D."/>
            <person name="Zimmer A."/>
            <person name="Zwirko Z."/>
            <person name="Jaffe D.B."/>
            <person name="Alvarez P."/>
            <person name="Brockman W."/>
            <person name="Butler J."/>
            <person name="Chin C."/>
            <person name="Gnerre S."/>
            <person name="MacCallum I."/>
            <person name="Graves J.A."/>
            <person name="Ponting C.P."/>
            <person name="Breen M."/>
            <person name="Samollow P.B."/>
            <person name="Lander E.S."/>
            <person name="Lindblad-Toh K."/>
        </authorList>
    </citation>
    <scope>NUCLEOTIDE SEQUENCE [LARGE SCALE GENOMIC DNA]</scope>
</reference>
<feature type="disulfide bond" evidence="5">
    <location>
        <begin position="725"/>
        <end position="735"/>
    </location>
</feature>
<organism evidence="7 8">
    <name type="scientific">Monodelphis domestica</name>
    <name type="common">Gray short-tailed opossum</name>
    <dbReference type="NCBI Taxonomy" id="13616"/>
    <lineage>
        <taxon>Eukaryota</taxon>
        <taxon>Metazoa</taxon>
        <taxon>Chordata</taxon>
        <taxon>Craniata</taxon>
        <taxon>Vertebrata</taxon>
        <taxon>Euteleostomi</taxon>
        <taxon>Mammalia</taxon>
        <taxon>Metatheria</taxon>
        <taxon>Didelphimorphia</taxon>
        <taxon>Didelphidae</taxon>
        <taxon>Monodelphis</taxon>
    </lineage>
</organism>
<dbReference type="GO" id="GO:0016020">
    <property type="term" value="C:membrane"/>
    <property type="evidence" value="ECO:0007669"/>
    <property type="project" value="InterPro"/>
</dbReference>
<evidence type="ECO:0000256" key="5">
    <source>
        <dbReference type="PROSITE-ProRule" id="PRU00196"/>
    </source>
</evidence>
<dbReference type="InterPro" id="IPR036772">
    <property type="entry name" value="SRCR-like_dom_sf"/>
</dbReference>
<evidence type="ECO:0000256" key="2">
    <source>
        <dbReference type="ARBA" id="ARBA00022737"/>
    </source>
</evidence>
<evidence type="ECO:0000259" key="6">
    <source>
        <dbReference type="PROSITE" id="PS50287"/>
    </source>
</evidence>
<dbReference type="PROSITE" id="PS00420">
    <property type="entry name" value="SRCR_1"/>
    <property type="match status" value="3"/>
</dbReference>
<dbReference type="InterPro" id="IPR001190">
    <property type="entry name" value="SRCR"/>
</dbReference>
<dbReference type="Proteomes" id="UP000002280">
    <property type="component" value="Chromosome 1"/>
</dbReference>
<feature type="disulfide bond" evidence="5">
    <location>
        <begin position="592"/>
        <end position="653"/>
    </location>
</feature>
<feature type="domain" description="SRCR" evidence="6">
    <location>
        <begin position="239"/>
        <end position="339"/>
    </location>
</feature>
<feature type="disulfide bond" evidence="5">
    <location>
        <begin position="804"/>
        <end position="865"/>
    </location>
</feature>
<evidence type="ECO:0000256" key="3">
    <source>
        <dbReference type="ARBA" id="ARBA00023157"/>
    </source>
</evidence>
<feature type="disulfide bond" evidence="5">
    <location>
        <begin position="208"/>
        <end position="218"/>
    </location>
</feature>
<keyword evidence="4" id="KW-0325">Glycoprotein</keyword>
<feature type="disulfide bond" evidence="5">
    <location>
        <begin position="103"/>
        <end position="113"/>
    </location>
</feature>
<feature type="disulfide bond" evidence="5">
    <location>
        <begin position="414"/>
        <end position="424"/>
    </location>
</feature>
<feature type="disulfide bond" evidence="5">
    <location>
        <begin position="791"/>
        <end position="855"/>
    </location>
</feature>
<evidence type="ECO:0000256" key="4">
    <source>
        <dbReference type="ARBA" id="ARBA00023180"/>
    </source>
</evidence>
<dbReference type="PRINTS" id="PR00258">
    <property type="entry name" value="SPERACTRCPTR"/>
</dbReference>
<feature type="disulfide bond" evidence="5">
    <location>
        <begin position="476"/>
        <end position="540"/>
    </location>
</feature>
<dbReference type="SMART" id="SM00202">
    <property type="entry name" value="SR"/>
    <property type="match status" value="8"/>
</dbReference>
<feature type="disulfide bond" evidence="5">
    <location>
        <begin position="579"/>
        <end position="643"/>
    </location>
</feature>
<feature type="disulfide bond" evidence="5">
    <location>
        <begin position="308"/>
        <end position="318"/>
    </location>
</feature>
<dbReference type="SUPFAM" id="SSF56487">
    <property type="entry name" value="SRCR-like"/>
    <property type="match status" value="8"/>
</dbReference>
<dbReference type="FunFam" id="3.10.250.10:FF:000006">
    <property type="entry name" value="neurotrypsin isoform X2"/>
    <property type="match status" value="2"/>
</dbReference>